<dbReference type="SUPFAM" id="SSF55874">
    <property type="entry name" value="ATPase domain of HSP90 chaperone/DNA topoisomerase II/histidine kinase"/>
    <property type="match status" value="1"/>
</dbReference>
<evidence type="ECO:0000256" key="2">
    <source>
        <dbReference type="ARBA" id="ARBA00012438"/>
    </source>
</evidence>
<dbReference type="InterPro" id="IPR003594">
    <property type="entry name" value="HATPase_dom"/>
</dbReference>
<keyword evidence="6" id="KW-0067">ATP-binding</keyword>
<evidence type="ECO:0000256" key="5">
    <source>
        <dbReference type="ARBA" id="ARBA00022777"/>
    </source>
</evidence>
<organism evidence="9">
    <name type="scientific">Caldithrix abyssi</name>
    <dbReference type="NCBI Taxonomy" id="187145"/>
    <lineage>
        <taxon>Bacteria</taxon>
        <taxon>Pseudomonadati</taxon>
        <taxon>Calditrichota</taxon>
        <taxon>Calditrichia</taxon>
        <taxon>Calditrichales</taxon>
        <taxon>Calditrichaceae</taxon>
        <taxon>Caldithrix</taxon>
    </lineage>
</organism>
<dbReference type="EMBL" id="DRLD01000418">
    <property type="protein sequence ID" value="HED11947.1"/>
    <property type="molecule type" value="Genomic_DNA"/>
</dbReference>
<sequence length="365" mass="41698">MGSGKEGNRIMRLNEFIDFCSGAVSEEMLAMQVFDFLVNNRHVDKLHLLQHKNIPQPLKVIQSTDPGLDSEQFLRQYNPLQHHSDEYGSYYASDSGICYLSTDAPEQPATFYILAFETIPSPAVISPVMQIWKSLSKSLRRHTIEGNIRTQYKYADLISQLLHDVHAILEMFPQEKSAEVENRWNYQEQVNKKVLRYVRDLELFKSDMALETFLNNAIKLACPDYEKIKLDINKKAIPLNIDVDLMAEALSEILKNALAATDNEAEKIEISTRCEESHSPFIRQKWLKIIIRDYGKGIVPDFLPYVKKPFFTTDKFLGRPGFGLAIAEKILNAHNGRLEIQSIKGHHTDVTFLIPVNTPVCITDG</sequence>
<keyword evidence="4" id="KW-0547">Nucleotide-binding</keyword>
<gene>
    <name evidence="9" type="ORF">ENJ10_14750</name>
</gene>
<dbReference type="PANTHER" id="PTHR42878:SF7">
    <property type="entry name" value="SENSOR HISTIDINE KINASE GLRK"/>
    <property type="match status" value="1"/>
</dbReference>
<evidence type="ECO:0000256" key="7">
    <source>
        <dbReference type="ARBA" id="ARBA00023012"/>
    </source>
</evidence>
<dbReference type="Pfam" id="PF02518">
    <property type="entry name" value="HATPase_c"/>
    <property type="match status" value="1"/>
</dbReference>
<dbReference type="InterPro" id="IPR050351">
    <property type="entry name" value="BphY/WalK/GraS-like"/>
</dbReference>
<evidence type="ECO:0000259" key="8">
    <source>
        <dbReference type="PROSITE" id="PS50109"/>
    </source>
</evidence>
<protein>
    <recommendedName>
        <fullName evidence="2">histidine kinase</fullName>
        <ecNumber evidence="2">2.7.13.3</ecNumber>
    </recommendedName>
</protein>
<dbReference type="PROSITE" id="PS50109">
    <property type="entry name" value="HIS_KIN"/>
    <property type="match status" value="1"/>
</dbReference>
<evidence type="ECO:0000256" key="1">
    <source>
        <dbReference type="ARBA" id="ARBA00000085"/>
    </source>
</evidence>
<keyword evidence="5 9" id="KW-0418">Kinase</keyword>
<dbReference type="InterPro" id="IPR004358">
    <property type="entry name" value="Sig_transdc_His_kin-like_C"/>
</dbReference>
<evidence type="ECO:0000313" key="9">
    <source>
        <dbReference type="EMBL" id="HED11947.1"/>
    </source>
</evidence>
<dbReference type="InterPro" id="IPR036890">
    <property type="entry name" value="HATPase_C_sf"/>
</dbReference>
<reference evidence="9" key="1">
    <citation type="journal article" date="2020" name="mSystems">
        <title>Genome- and Community-Level Interaction Insights into Carbon Utilization and Element Cycling Functions of Hydrothermarchaeota in Hydrothermal Sediment.</title>
        <authorList>
            <person name="Zhou Z."/>
            <person name="Liu Y."/>
            <person name="Xu W."/>
            <person name="Pan J."/>
            <person name="Luo Z.H."/>
            <person name="Li M."/>
        </authorList>
    </citation>
    <scope>NUCLEOTIDE SEQUENCE [LARGE SCALE GENOMIC DNA]</scope>
    <source>
        <strain evidence="9">HyVt-456</strain>
    </source>
</reference>
<accession>A0A7V1LQQ0</accession>
<keyword evidence="3" id="KW-0808">Transferase</keyword>
<dbReference type="PRINTS" id="PR00344">
    <property type="entry name" value="BCTRLSENSOR"/>
</dbReference>
<dbReference type="SMART" id="SM00387">
    <property type="entry name" value="HATPase_c"/>
    <property type="match status" value="1"/>
</dbReference>
<dbReference type="PANTHER" id="PTHR42878">
    <property type="entry name" value="TWO-COMPONENT HISTIDINE KINASE"/>
    <property type="match status" value="1"/>
</dbReference>
<comment type="caution">
    <text evidence="9">The sequence shown here is derived from an EMBL/GenBank/DDBJ whole genome shotgun (WGS) entry which is preliminary data.</text>
</comment>
<evidence type="ECO:0000256" key="3">
    <source>
        <dbReference type="ARBA" id="ARBA00022679"/>
    </source>
</evidence>
<dbReference type="Gene3D" id="3.30.565.10">
    <property type="entry name" value="Histidine kinase-like ATPase, C-terminal domain"/>
    <property type="match status" value="1"/>
</dbReference>
<proteinExistence type="predicted"/>
<dbReference type="EC" id="2.7.13.3" evidence="2"/>
<dbReference type="GO" id="GO:0004673">
    <property type="term" value="F:protein histidine kinase activity"/>
    <property type="evidence" value="ECO:0007669"/>
    <property type="project" value="UniProtKB-EC"/>
</dbReference>
<dbReference type="InterPro" id="IPR005467">
    <property type="entry name" value="His_kinase_dom"/>
</dbReference>
<dbReference type="GO" id="GO:0005524">
    <property type="term" value="F:ATP binding"/>
    <property type="evidence" value="ECO:0007669"/>
    <property type="project" value="UniProtKB-KW"/>
</dbReference>
<comment type="catalytic activity">
    <reaction evidence="1">
        <text>ATP + protein L-histidine = ADP + protein N-phospho-L-histidine.</text>
        <dbReference type="EC" id="2.7.13.3"/>
    </reaction>
</comment>
<dbReference type="GO" id="GO:0030295">
    <property type="term" value="F:protein kinase activator activity"/>
    <property type="evidence" value="ECO:0007669"/>
    <property type="project" value="TreeGrafter"/>
</dbReference>
<evidence type="ECO:0000256" key="6">
    <source>
        <dbReference type="ARBA" id="ARBA00022840"/>
    </source>
</evidence>
<feature type="domain" description="Histidine kinase" evidence="8">
    <location>
        <begin position="153"/>
        <end position="358"/>
    </location>
</feature>
<evidence type="ECO:0000256" key="4">
    <source>
        <dbReference type="ARBA" id="ARBA00022741"/>
    </source>
</evidence>
<name>A0A7V1LQQ0_CALAY</name>
<keyword evidence="7" id="KW-0902">Two-component regulatory system</keyword>
<dbReference type="AlphaFoldDB" id="A0A7V1LQQ0"/>
<dbReference type="GO" id="GO:0007234">
    <property type="term" value="P:osmosensory signaling via phosphorelay pathway"/>
    <property type="evidence" value="ECO:0007669"/>
    <property type="project" value="TreeGrafter"/>
</dbReference>
<dbReference type="Proteomes" id="UP000886005">
    <property type="component" value="Unassembled WGS sequence"/>
</dbReference>
<dbReference type="GO" id="GO:0000156">
    <property type="term" value="F:phosphorelay response regulator activity"/>
    <property type="evidence" value="ECO:0007669"/>
    <property type="project" value="TreeGrafter"/>
</dbReference>